<accession>A0A0A9BCC7</accession>
<reference evidence="1" key="2">
    <citation type="journal article" date="2015" name="Data Brief">
        <title>Shoot transcriptome of the giant reed, Arundo donax.</title>
        <authorList>
            <person name="Barrero R.A."/>
            <person name="Guerrero F.D."/>
            <person name="Moolhuijzen P."/>
            <person name="Goolsby J.A."/>
            <person name="Tidwell J."/>
            <person name="Bellgard S.E."/>
            <person name="Bellgard M.I."/>
        </authorList>
    </citation>
    <scope>NUCLEOTIDE SEQUENCE</scope>
    <source>
        <tissue evidence="1">Shoot tissue taken approximately 20 cm above the soil surface</tissue>
    </source>
</reference>
<organism evidence="1">
    <name type="scientific">Arundo donax</name>
    <name type="common">Giant reed</name>
    <name type="synonym">Donax arundinaceus</name>
    <dbReference type="NCBI Taxonomy" id="35708"/>
    <lineage>
        <taxon>Eukaryota</taxon>
        <taxon>Viridiplantae</taxon>
        <taxon>Streptophyta</taxon>
        <taxon>Embryophyta</taxon>
        <taxon>Tracheophyta</taxon>
        <taxon>Spermatophyta</taxon>
        <taxon>Magnoliopsida</taxon>
        <taxon>Liliopsida</taxon>
        <taxon>Poales</taxon>
        <taxon>Poaceae</taxon>
        <taxon>PACMAD clade</taxon>
        <taxon>Arundinoideae</taxon>
        <taxon>Arundineae</taxon>
        <taxon>Arundo</taxon>
    </lineage>
</organism>
<protein>
    <submittedName>
        <fullName evidence="1">Uncharacterized protein</fullName>
    </submittedName>
</protein>
<evidence type="ECO:0000313" key="1">
    <source>
        <dbReference type="EMBL" id="JAD59818.1"/>
    </source>
</evidence>
<name>A0A0A9BCC7_ARUDO</name>
<reference evidence="1" key="1">
    <citation type="submission" date="2014-09" db="EMBL/GenBank/DDBJ databases">
        <authorList>
            <person name="Magalhaes I.L.F."/>
            <person name="Oliveira U."/>
            <person name="Santos F.R."/>
            <person name="Vidigal T.H.D.A."/>
            <person name="Brescovit A.D."/>
            <person name="Santos A.J."/>
        </authorList>
    </citation>
    <scope>NUCLEOTIDE SEQUENCE</scope>
    <source>
        <tissue evidence="1">Shoot tissue taken approximately 20 cm above the soil surface</tissue>
    </source>
</reference>
<proteinExistence type="predicted"/>
<dbReference type="EMBL" id="GBRH01238077">
    <property type="protein sequence ID" value="JAD59818.1"/>
    <property type="molecule type" value="Transcribed_RNA"/>
</dbReference>
<sequence>MPGAPWHQCTRGVETDRNF</sequence>
<dbReference type="AlphaFoldDB" id="A0A0A9BCC7"/>